<evidence type="ECO:0000256" key="4">
    <source>
        <dbReference type="SAM" id="MobiDB-lite"/>
    </source>
</evidence>
<dbReference type="Pfam" id="PF09339">
    <property type="entry name" value="HTH_IclR"/>
    <property type="match status" value="1"/>
</dbReference>
<feature type="region of interest" description="Disordered" evidence="4">
    <location>
        <begin position="1"/>
        <end position="20"/>
    </location>
</feature>
<dbReference type="Gene3D" id="3.30.450.40">
    <property type="match status" value="1"/>
</dbReference>
<sequence length="266" mass="29502">MSNNNTDTAQRAEKESSSNKYSVPALDKALDMIELLARSREGASLTEISKKLDRPVATLYRVAQVLEQRGYIYSEGPKSAYRLSLKMYQVVTQHYPVQSIIDAASSEIRALAHEVMQSCHLAVLNKDDIMIVYQQDPPMAIHYSVAIGSSFPAITTSSGAVILAHSSVDVQLKFYDQLHTESEKRELKERLDNIVKNGYELLESPMVIGITNISAPIFDHSSSVVGAITVPYLPQKYTQGPSVELTLDKLKKMANQISVNLGKRVE</sequence>
<evidence type="ECO:0000256" key="3">
    <source>
        <dbReference type="ARBA" id="ARBA00023163"/>
    </source>
</evidence>
<dbReference type="Gene3D" id="1.10.10.10">
    <property type="entry name" value="Winged helix-like DNA-binding domain superfamily/Winged helix DNA-binding domain"/>
    <property type="match status" value="1"/>
</dbReference>
<dbReference type="EMBL" id="FP893246">
    <property type="protein sequence ID" value="CBJ93069.1"/>
    <property type="molecule type" value="Genomic_DNA"/>
</dbReference>
<dbReference type="InterPro" id="IPR005471">
    <property type="entry name" value="Tscrpt_reg_IclR_N"/>
</dbReference>
<dbReference type="SMART" id="SM00346">
    <property type="entry name" value="HTH_ICLR"/>
    <property type="match status" value="1"/>
</dbReference>
<geneLocation type="plasmid" evidence="7">
    <name>VIBNI_pA</name>
</geneLocation>
<dbReference type="GO" id="GO:0003677">
    <property type="term" value="F:DNA binding"/>
    <property type="evidence" value="ECO:0007669"/>
    <property type="project" value="UniProtKB-KW"/>
</dbReference>
<evidence type="ECO:0000256" key="1">
    <source>
        <dbReference type="ARBA" id="ARBA00023015"/>
    </source>
</evidence>
<dbReference type="InterPro" id="IPR014757">
    <property type="entry name" value="Tscrpt_reg_IclR_C"/>
</dbReference>
<gene>
    <name evidence="7" type="ORF">VIBNI_0020</name>
</gene>
<keyword evidence="1" id="KW-0805">Transcription regulation</keyword>
<dbReference type="PROSITE" id="PS51077">
    <property type="entry name" value="HTH_ICLR"/>
    <property type="match status" value="1"/>
</dbReference>
<feature type="domain" description="HTH iclR-type" evidence="5">
    <location>
        <begin position="23"/>
        <end position="85"/>
    </location>
</feature>
<evidence type="ECO:0000259" key="6">
    <source>
        <dbReference type="PROSITE" id="PS51078"/>
    </source>
</evidence>
<keyword evidence="7" id="KW-0614">Plasmid</keyword>
<dbReference type="GO" id="GO:0045892">
    <property type="term" value="P:negative regulation of DNA-templated transcription"/>
    <property type="evidence" value="ECO:0007669"/>
    <property type="project" value="TreeGrafter"/>
</dbReference>
<dbReference type="InterPro" id="IPR036390">
    <property type="entry name" value="WH_DNA-bd_sf"/>
</dbReference>
<dbReference type="AlphaFoldDB" id="A0A9P1JLE0"/>
<evidence type="ECO:0000313" key="7">
    <source>
        <dbReference type="EMBL" id="CBJ93069.1"/>
    </source>
</evidence>
<reference evidence="7" key="1">
    <citation type="submission" date="2010-02" db="EMBL/GenBank/DDBJ databases">
        <authorList>
            <person name="Genoscope - CEA"/>
        </authorList>
    </citation>
    <scope>NUCLEOTIDE SEQUENCE</scope>
    <source>
        <plasmid evidence="7">VIBNI_pA</plasmid>
    </source>
</reference>
<evidence type="ECO:0000256" key="2">
    <source>
        <dbReference type="ARBA" id="ARBA00023125"/>
    </source>
</evidence>
<protein>
    <submittedName>
        <fullName evidence="7">Transcriptional regulator IclR</fullName>
    </submittedName>
</protein>
<evidence type="ECO:0000259" key="5">
    <source>
        <dbReference type="PROSITE" id="PS51077"/>
    </source>
</evidence>
<dbReference type="InterPro" id="IPR036388">
    <property type="entry name" value="WH-like_DNA-bd_sf"/>
</dbReference>
<keyword evidence="2" id="KW-0238">DNA-binding</keyword>
<dbReference type="GO" id="GO:0003700">
    <property type="term" value="F:DNA-binding transcription factor activity"/>
    <property type="evidence" value="ECO:0007669"/>
    <property type="project" value="TreeGrafter"/>
</dbReference>
<dbReference type="PROSITE" id="PS51078">
    <property type="entry name" value="ICLR_ED"/>
    <property type="match status" value="1"/>
</dbReference>
<dbReference type="PANTHER" id="PTHR30136:SF7">
    <property type="entry name" value="HTH-TYPE TRANSCRIPTIONAL REGULATOR KDGR-RELATED"/>
    <property type="match status" value="1"/>
</dbReference>
<dbReference type="SUPFAM" id="SSF55781">
    <property type="entry name" value="GAF domain-like"/>
    <property type="match status" value="1"/>
</dbReference>
<dbReference type="PANTHER" id="PTHR30136">
    <property type="entry name" value="HELIX-TURN-HELIX TRANSCRIPTIONAL REGULATOR, ICLR FAMILY"/>
    <property type="match status" value="1"/>
</dbReference>
<dbReference type="Pfam" id="PF01614">
    <property type="entry name" value="IclR_C"/>
    <property type="match status" value="1"/>
</dbReference>
<keyword evidence="3" id="KW-0804">Transcription</keyword>
<dbReference type="InterPro" id="IPR029016">
    <property type="entry name" value="GAF-like_dom_sf"/>
</dbReference>
<dbReference type="InterPro" id="IPR050707">
    <property type="entry name" value="HTH_MetabolicPath_Reg"/>
</dbReference>
<dbReference type="RefSeq" id="WP_013610210.1">
    <property type="nucleotide sequence ID" value="NC_015156.1"/>
</dbReference>
<accession>A0A9P1JLE0</accession>
<dbReference type="SUPFAM" id="SSF46785">
    <property type="entry name" value="Winged helix' DNA-binding domain"/>
    <property type="match status" value="1"/>
</dbReference>
<organism evidence="7">
    <name type="scientific">Vibrio nigripulchritudo</name>
    <dbReference type="NCBI Taxonomy" id="28173"/>
    <lineage>
        <taxon>Bacteria</taxon>
        <taxon>Pseudomonadati</taxon>
        <taxon>Pseudomonadota</taxon>
        <taxon>Gammaproteobacteria</taxon>
        <taxon>Vibrionales</taxon>
        <taxon>Vibrionaceae</taxon>
        <taxon>Vibrio</taxon>
    </lineage>
</organism>
<name>A0A9P1JLE0_9VIBR</name>
<proteinExistence type="predicted"/>
<feature type="domain" description="IclR-ED" evidence="6">
    <location>
        <begin position="86"/>
        <end position="263"/>
    </location>
</feature>